<dbReference type="PROSITE" id="PS01124">
    <property type="entry name" value="HTH_ARAC_FAMILY_2"/>
    <property type="match status" value="1"/>
</dbReference>
<dbReference type="InterPro" id="IPR035418">
    <property type="entry name" value="AraC-bd_2"/>
</dbReference>
<sequence length="341" mass="38457">MYTLFEAPPLQRYQLFQTRDVKAVHPSMADILCPHKIIVSASGKQTRDALLHYALLPNGAMAYLVYGAEVQVDVSQLGFFLVELPLSGTSTNYYGDVRVPSAPGQAVVSGPYQKFSTKWTSDCSKLLIKIESNALENYLSSLLGRRQIQVLDFDMEMNLTANTCASFLRTVQWVVDDIEQSGSLINTAPQAGLRYQRMLMWALLHCQPNNYSNELAAKKEPQIPSYILDVERYIRRNYRQAMSLKQLVEHANVSERTLLQGFKRFRDVSPMRLLKLTRLDIVHLALKEADDATTNVTEIALANGFSQLGKFATEYKERFGESPSQTLHRLGNKLKSASHST</sequence>
<protein>
    <submittedName>
        <fullName evidence="5">AraC family transcriptional regulator</fullName>
    </submittedName>
</protein>
<dbReference type="Proteomes" id="UP000477680">
    <property type="component" value="Chromosome"/>
</dbReference>
<name>A0A6C0U491_9GAMM</name>
<keyword evidence="1" id="KW-0805">Transcription regulation</keyword>
<dbReference type="PROSITE" id="PS00041">
    <property type="entry name" value="HTH_ARAC_FAMILY_1"/>
    <property type="match status" value="1"/>
</dbReference>
<evidence type="ECO:0000256" key="1">
    <source>
        <dbReference type="ARBA" id="ARBA00023015"/>
    </source>
</evidence>
<dbReference type="Pfam" id="PF14525">
    <property type="entry name" value="AraC_binding_2"/>
    <property type="match status" value="1"/>
</dbReference>
<organism evidence="5 6">
    <name type="scientific">Kineobactrum salinum</name>
    <dbReference type="NCBI Taxonomy" id="2708301"/>
    <lineage>
        <taxon>Bacteria</taxon>
        <taxon>Pseudomonadati</taxon>
        <taxon>Pseudomonadota</taxon>
        <taxon>Gammaproteobacteria</taxon>
        <taxon>Cellvibrionales</taxon>
        <taxon>Halieaceae</taxon>
        <taxon>Kineobactrum</taxon>
    </lineage>
</organism>
<dbReference type="InterPro" id="IPR050204">
    <property type="entry name" value="AraC_XylS_family_regulators"/>
</dbReference>
<dbReference type="AlphaFoldDB" id="A0A6C0U491"/>
<dbReference type="Gene3D" id="1.10.10.60">
    <property type="entry name" value="Homeodomain-like"/>
    <property type="match status" value="1"/>
</dbReference>
<dbReference type="InterPro" id="IPR018062">
    <property type="entry name" value="HTH_AraC-typ_CS"/>
</dbReference>
<reference evidence="5 6" key="1">
    <citation type="submission" date="2020-02" db="EMBL/GenBank/DDBJ databases">
        <title>Genome sequencing for Kineobactrum sp. M2.</title>
        <authorList>
            <person name="Park S.-J."/>
        </authorList>
    </citation>
    <scope>NUCLEOTIDE SEQUENCE [LARGE SCALE GENOMIC DNA]</scope>
    <source>
        <strain evidence="5 6">M2</strain>
    </source>
</reference>
<dbReference type="SMART" id="SM00342">
    <property type="entry name" value="HTH_ARAC"/>
    <property type="match status" value="1"/>
</dbReference>
<dbReference type="KEGG" id="kim:G3T16_01445"/>
<keyword evidence="6" id="KW-1185">Reference proteome</keyword>
<proteinExistence type="predicted"/>
<gene>
    <name evidence="5" type="ORF">G3T16_01445</name>
</gene>
<dbReference type="InterPro" id="IPR018060">
    <property type="entry name" value="HTH_AraC"/>
</dbReference>
<keyword evidence="2" id="KW-0238">DNA-binding</keyword>
<dbReference type="GO" id="GO:0043565">
    <property type="term" value="F:sequence-specific DNA binding"/>
    <property type="evidence" value="ECO:0007669"/>
    <property type="project" value="InterPro"/>
</dbReference>
<dbReference type="Pfam" id="PF12833">
    <property type="entry name" value="HTH_18"/>
    <property type="match status" value="1"/>
</dbReference>
<dbReference type="SUPFAM" id="SSF46689">
    <property type="entry name" value="Homeodomain-like"/>
    <property type="match status" value="2"/>
</dbReference>
<dbReference type="RefSeq" id="WP_163493514.1">
    <property type="nucleotide sequence ID" value="NZ_CP048711.1"/>
</dbReference>
<keyword evidence="3" id="KW-0804">Transcription</keyword>
<dbReference type="EMBL" id="CP048711">
    <property type="protein sequence ID" value="QIB64264.1"/>
    <property type="molecule type" value="Genomic_DNA"/>
</dbReference>
<dbReference type="PANTHER" id="PTHR46796:SF12">
    <property type="entry name" value="HTH-TYPE DNA-BINDING TRANSCRIPTIONAL ACTIVATOR EUTR"/>
    <property type="match status" value="1"/>
</dbReference>
<dbReference type="InterPro" id="IPR009057">
    <property type="entry name" value="Homeodomain-like_sf"/>
</dbReference>
<evidence type="ECO:0000313" key="6">
    <source>
        <dbReference type="Proteomes" id="UP000477680"/>
    </source>
</evidence>
<feature type="domain" description="HTH araC/xylS-type" evidence="4">
    <location>
        <begin position="228"/>
        <end position="329"/>
    </location>
</feature>
<evidence type="ECO:0000256" key="3">
    <source>
        <dbReference type="ARBA" id="ARBA00023163"/>
    </source>
</evidence>
<accession>A0A6C0U491</accession>
<dbReference type="GO" id="GO:0003700">
    <property type="term" value="F:DNA-binding transcription factor activity"/>
    <property type="evidence" value="ECO:0007669"/>
    <property type="project" value="InterPro"/>
</dbReference>
<evidence type="ECO:0000259" key="4">
    <source>
        <dbReference type="PROSITE" id="PS01124"/>
    </source>
</evidence>
<evidence type="ECO:0000256" key="2">
    <source>
        <dbReference type="ARBA" id="ARBA00023125"/>
    </source>
</evidence>
<evidence type="ECO:0000313" key="5">
    <source>
        <dbReference type="EMBL" id="QIB64264.1"/>
    </source>
</evidence>
<dbReference type="PANTHER" id="PTHR46796">
    <property type="entry name" value="HTH-TYPE TRANSCRIPTIONAL ACTIVATOR RHAS-RELATED"/>
    <property type="match status" value="1"/>
</dbReference>